<keyword evidence="2" id="KW-0472">Membrane</keyword>
<dbReference type="InterPro" id="IPR005182">
    <property type="entry name" value="YdbS-like_PH"/>
</dbReference>
<feature type="transmembrane region" description="Helical" evidence="2">
    <location>
        <begin position="12"/>
        <end position="36"/>
    </location>
</feature>
<feature type="region of interest" description="Disordered" evidence="1">
    <location>
        <begin position="165"/>
        <end position="192"/>
    </location>
</feature>
<dbReference type="Proteomes" id="UP000250369">
    <property type="component" value="Unassembled WGS sequence"/>
</dbReference>
<proteinExistence type="predicted"/>
<organism evidence="4 5">
    <name type="scientific">Paenibacillus contaminans</name>
    <dbReference type="NCBI Taxonomy" id="450362"/>
    <lineage>
        <taxon>Bacteria</taxon>
        <taxon>Bacillati</taxon>
        <taxon>Bacillota</taxon>
        <taxon>Bacilli</taxon>
        <taxon>Bacillales</taxon>
        <taxon>Paenibacillaceae</taxon>
        <taxon>Paenibacillus</taxon>
    </lineage>
</organism>
<keyword evidence="5" id="KW-1185">Reference proteome</keyword>
<keyword evidence="2" id="KW-0812">Transmembrane</keyword>
<keyword evidence="2" id="KW-1133">Transmembrane helix</keyword>
<feature type="transmembrane region" description="Helical" evidence="2">
    <location>
        <begin position="272"/>
        <end position="298"/>
    </location>
</feature>
<reference evidence="4 5" key="1">
    <citation type="journal article" date="2009" name="Int. J. Syst. Evol. Microbiol.">
        <title>Paenibacillus contaminans sp. nov., isolated from a contaminated laboratory plate.</title>
        <authorList>
            <person name="Chou J.H."/>
            <person name="Lee J.H."/>
            <person name="Lin M.C."/>
            <person name="Chang P.S."/>
            <person name="Arun A.B."/>
            <person name="Young C.C."/>
            <person name="Chen W.M."/>
        </authorList>
    </citation>
    <scope>NUCLEOTIDE SEQUENCE [LARGE SCALE GENOMIC DNA]</scope>
    <source>
        <strain evidence="4 5">CKOBP-6</strain>
    </source>
</reference>
<feature type="region of interest" description="Disordered" evidence="1">
    <location>
        <begin position="532"/>
        <end position="563"/>
    </location>
</feature>
<dbReference type="PANTHER" id="PTHR34473">
    <property type="entry name" value="UPF0699 TRANSMEMBRANE PROTEIN YDBS"/>
    <property type="match status" value="1"/>
</dbReference>
<evidence type="ECO:0000313" key="4">
    <source>
        <dbReference type="EMBL" id="RAV08646.1"/>
    </source>
</evidence>
<dbReference type="PIRSF" id="PIRSF026631">
    <property type="entry name" value="UCP026631"/>
    <property type="match status" value="1"/>
</dbReference>
<dbReference type="RefSeq" id="WP_113036787.1">
    <property type="nucleotide sequence ID" value="NZ_QMFB01000057.1"/>
</dbReference>
<accession>A0A329LN81</accession>
<evidence type="ECO:0000259" key="3">
    <source>
        <dbReference type="Pfam" id="PF03703"/>
    </source>
</evidence>
<dbReference type="OrthoDB" id="2195155at2"/>
<feature type="compositionally biased region" description="Basic and acidic residues" evidence="1">
    <location>
        <begin position="552"/>
        <end position="563"/>
    </location>
</feature>
<feature type="transmembrane region" description="Helical" evidence="2">
    <location>
        <begin position="231"/>
        <end position="252"/>
    </location>
</feature>
<name>A0A329LN81_9BACL</name>
<sequence>MKTSSGRRLHPLSFALVSLKFIKDAIIPVIVLIISNGARADAHTLWKIGPPVALGVAAIVSGLLHWLMFRYEVTDGQLKVWHGAIVRKKQFIPLERIQTVDLTEGLLHRMFGVVRLQVQTAGGKKPEAVFAAVTRAEAMELQRLLRPSSAATEAAEVVQTQRGGAAEAVQELSGQTAEAPDAGAAGSGAEREQMLPPAEPQLQMEGRQSRVSAHAPDMAPSRSYTISFRRLLLAGTTGGSIGVAVSLIGAAWSQLDDLFPNVKVYKYIADNFQLGMLPVLIAAVFLAAWLIAVVSSLLKFTGFTVYRVGDEVTIFRGLLERKQVKLALSRIQAIRIVEELIWQPFGLAAVHVESAGYGKQKGESTLLFPLLNRRELQTFLRDIAPAFESAVDVQLNPLPAAARPGYVLRLPLLFAAATAVASYFTLWGLLGIPVCLLLMLIGAISHKDGGWQTGERLLKLRFRRLTRTTVIAERSRIQSCDIEQNPLQVRRGLSVFRFVVASGMAGARFSLRGMRTEDAYAVVDWYRRRKTKTGKSAGSDVEHVSEPVVDGESGRFEPAHAEK</sequence>
<feature type="domain" description="YdbS-like PH" evidence="3">
    <location>
        <begin position="459"/>
        <end position="526"/>
    </location>
</feature>
<dbReference type="InterPro" id="IPR014529">
    <property type="entry name" value="UCP026631"/>
</dbReference>
<dbReference type="AlphaFoldDB" id="A0A329LN81"/>
<evidence type="ECO:0000256" key="1">
    <source>
        <dbReference type="SAM" id="MobiDB-lite"/>
    </source>
</evidence>
<gene>
    <name evidence="4" type="ORF">DQG23_40765</name>
</gene>
<evidence type="ECO:0000313" key="5">
    <source>
        <dbReference type="Proteomes" id="UP000250369"/>
    </source>
</evidence>
<feature type="domain" description="YdbS-like PH" evidence="3">
    <location>
        <begin position="308"/>
        <end position="380"/>
    </location>
</feature>
<dbReference type="EMBL" id="QMFB01000057">
    <property type="protein sequence ID" value="RAV08646.1"/>
    <property type="molecule type" value="Genomic_DNA"/>
</dbReference>
<feature type="domain" description="YdbS-like PH" evidence="3">
    <location>
        <begin position="66"/>
        <end position="144"/>
    </location>
</feature>
<feature type="transmembrane region" description="Helical" evidence="2">
    <location>
        <begin position="412"/>
        <end position="441"/>
    </location>
</feature>
<feature type="transmembrane region" description="Helical" evidence="2">
    <location>
        <begin position="48"/>
        <end position="69"/>
    </location>
</feature>
<protein>
    <recommendedName>
        <fullName evidence="3">YdbS-like PH domain-containing protein</fullName>
    </recommendedName>
</protein>
<comment type="caution">
    <text evidence="4">The sequence shown here is derived from an EMBL/GenBank/DDBJ whole genome shotgun (WGS) entry which is preliminary data.</text>
</comment>
<evidence type="ECO:0000256" key="2">
    <source>
        <dbReference type="SAM" id="Phobius"/>
    </source>
</evidence>
<dbReference type="Pfam" id="PF03703">
    <property type="entry name" value="bPH_2"/>
    <property type="match status" value="3"/>
</dbReference>
<dbReference type="PANTHER" id="PTHR34473:SF2">
    <property type="entry name" value="UPF0699 TRANSMEMBRANE PROTEIN YDBT"/>
    <property type="match status" value="1"/>
</dbReference>